<dbReference type="OrthoDB" id="9801223at2"/>
<comment type="similarity">
    <text evidence="1">Belongs to the globin family.</text>
</comment>
<dbReference type="InterPro" id="IPR012292">
    <property type="entry name" value="Globin/Proto"/>
</dbReference>
<keyword evidence="1" id="KW-0349">Heme</keyword>
<evidence type="ECO:0000313" key="3">
    <source>
        <dbReference type="EMBL" id="KGD66703.1"/>
    </source>
</evidence>
<dbReference type="STRING" id="1177154.Y5S_00370"/>
<dbReference type="PROSITE" id="PS01033">
    <property type="entry name" value="GLOBIN"/>
    <property type="match status" value="1"/>
</dbReference>
<dbReference type="GO" id="GO:0071500">
    <property type="term" value="P:cellular response to nitrosative stress"/>
    <property type="evidence" value="ECO:0007669"/>
    <property type="project" value="TreeGrafter"/>
</dbReference>
<dbReference type="AlphaFoldDB" id="A0A095TWH4"/>
<sequence length="135" mass="14731">MTPEQITLVQDSWTKVEGIADQAAALFYDRLFTTDPALKPLFKGNMEEQGKKLMTMIGVAVKGLDKLDTIVPAVQKLGARHKDYGVKPADYDTVAQALLWTLGQGLGDAFDDDTEAAWTAAYTILATTMIDAAEY</sequence>
<dbReference type="PATRIC" id="fig|1177154.3.peg.375"/>
<name>A0A095TWH4_9GAMM</name>
<keyword evidence="1" id="KW-0408">Iron</keyword>
<gene>
    <name evidence="3" type="ORF">Y5S_00370</name>
</gene>
<dbReference type="InterPro" id="IPR000971">
    <property type="entry name" value="Globin"/>
</dbReference>
<dbReference type="PANTHER" id="PTHR43396:SF6">
    <property type="entry name" value="ABL201WP"/>
    <property type="match status" value="1"/>
</dbReference>
<dbReference type="eggNOG" id="COG1017">
    <property type="taxonomic scope" value="Bacteria"/>
</dbReference>
<dbReference type="PANTHER" id="PTHR43396">
    <property type="entry name" value="FLAVOHEMOPROTEIN"/>
    <property type="match status" value="1"/>
</dbReference>
<evidence type="ECO:0000259" key="2">
    <source>
        <dbReference type="PROSITE" id="PS01033"/>
    </source>
</evidence>
<evidence type="ECO:0000256" key="1">
    <source>
        <dbReference type="RuleBase" id="RU000356"/>
    </source>
</evidence>
<dbReference type="GO" id="GO:0046210">
    <property type="term" value="P:nitric oxide catabolic process"/>
    <property type="evidence" value="ECO:0007669"/>
    <property type="project" value="TreeGrafter"/>
</dbReference>
<dbReference type="CDD" id="cd12131">
    <property type="entry name" value="HGbI-like"/>
    <property type="match status" value="1"/>
</dbReference>
<proteinExistence type="inferred from homology"/>
<dbReference type="GO" id="GO:0071949">
    <property type="term" value="F:FAD binding"/>
    <property type="evidence" value="ECO:0007669"/>
    <property type="project" value="TreeGrafter"/>
</dbReference>
<keyword evidence="4" id="KW-1185">Reference proteome</keyword>
<accession>A0A095TWH4</accession>
<dbReference type="Proteomes" id="UP000029444">
    <property type="component" value="Unassembled WGS sequence"/>
</dbReference>
<dbReference type="GO" id="GO:0005344">
    <property type="term" value="F:oxygen carrier activity"/>
    <property type="evidence" value="ECO:0007669"/>
    <property type="project" value="UniProtKB-KW"/>
</dbReference>
<dbReference type="Pfam" id="PF00042">
    <property type="entry name" value="Globin"/>
    <property type="match status" value="1"/>
</dbReference>
<comment type="caution">
    <text evidence="3">The sequence shown here is derived from an EMBL/GenBank/DDBJ whole genome shotgun (WGS) entry which is preliminary data.</text>
</comment>
<feature type="domain" description="Globin" evidence="2">
    <location>
        <begin position="1"/>
        <end position="134"/>
    </location>
</feature>
<keyword evidence="1" id="KW-0813">Transport</keyword>
<dbReference type="EMBL" id="ARXV01000001">
    <property type="protein sequence ID" value="KGD66703.1"/>
    <property type="molecule type" value="Genomic_DNA"/>
</dbReference>
<protein>
    <submittedName>
        <fullName evidence="3">Oxidoreductase</fullName>
    </submittedName>
</protein>
<keyword evidence="1" id="KW-0479">Metal-binding</keyword>
<evidence type="ECO:0000313" key="4">
    <source>
        <dbReference type="Proteomes" id="UP000029444"/>
    </source>
</evidence>
<keyword evidence="1" id="KW-0561">Oxygen transport</keyword>
<dbReference type="GO" id="GO:0019825">
    <property type="term" value="F:oxygen binding"/>
    <property type="evidence" value="ECO:0007669"/>
    <property type="project" value="InterPro"/>
</dbReference>
<organism evidence="3 4">
    <name type="scientific">Alcanivorax nanhaiticus</name>
    <dbReference type="NCBI Taxonomy" id="1177154"/>
    <lineage>
        <taxon>Bacteria</taxon>
        <taxon>Pseudomonadati</taxon>
        <taxon>Pseudomonadota</taxon>
        <taxon>Gammaproteobacteria</taxon>
        <taxon>Oceanospirillales</taxon>
        <taxon>Alcanivoracaceae</taxon>
        <taxon>Alcanivorax</taxon>
    </lineage>
</organism>
<dbReference type="SUPFAM" id="SSF46458">
    <property type="entry name" value="Globin-like"/>
    <property type="match status" value="1"/>
</dbReference>
<reference evidence="3 4" key="1">
    <citation type="submission" date="2012-09" db="EMBL/GenBank/DDBJ databases">
        <title>Genome Sequence of alkane-degrading Bacterium Alcanivorax sp. 19-m-6.</title>
        <authorList>
            <person name="Lai Q."/>
            <person name="Shao Z."/>
        </authorList>
    </citation>
    <scope>NUCLEOTIDE SEQUENCE [LARGE SCALE GENOMIC DNA]</scope>
    <source>
        <strain evidence="3 4">19-m-6</strain>
    </source>
</reference>
<dbReference type="RefSeq" id="WP_035229823.1">
    <property type="nucleotide sequence ID" value="NZ_ARXV01000001.1"/>
</dbReference>
<dbReference type="GO" id="GO:0020037">
    <property type="term" value="F:heme binding"/>
    <property type="evidence" value="ECO:0007669"/>
    <property type="project" value="InterPro"/>
</dbReference>
<dbReference type="InterPro" id="IPR009050">
    <property type="entry name" value="Globin-like_sf"/>
</dbReference>
<dbReference type="GO" id="GO:0008941">
    <property type="term" value="F:nitric oxide dioxygenase NAD(P)H activity"/>
    <property type="evidence" value="ECO:0007669"/>
    <property type="project" value="TreeGrafter"/>
</dbReference>
<dbReference type="PRINTS" id="PR01907">
    <property type="entry name" value="WORMGLOBIN"/>
</dbReference>
<dbReference type="Gene3D" id="1.10.490.10">
    <property type="entry name" value="Globins"/>
    <property type="match status" value="1"/>
</dbReference>